<dbReference type="KEGG" id="msil:METEAL_06090"/>
<protein>
    <recommendedName>
        <fullName evidence="4">Lipoprotein</fullName>
    </recommendedName>
</protein>
<dbReference type="PROSITE" id="PS51257">
    <property type="entry name" value="PROKAR_LIPOPROTEIN"/>
    <property type="match status" value="1"/>
</dbReference>
<proteinExistence type="predicted"/>
<evidence type="ECO:0000313" key="2">
    <source>
        <dbReference type="EMBL" id="BDU71435.1"/>
    </source>
</evidence>
<feature type="signal peptide" evidence="1">
    <location>
        <begin position="1"/>
        <end position="28"/>
    </location>
</feature>
<dbReference type="Proteomes" id="UP001238179">
    <property type="component" value="Chromosome"/>
</dbReference>
<accession>A0AA48K7T3</accession>
<gene>
    <name evidence="2" type="ORF">METEAL_06090</name>
</gene>
<sequence length="220" mass="22642">MKPMHMLLAVPACLLISACGGSTSSAPAAPVTATALAYTDPTPAAGEWALVKDPVSTPTRLVLDLVGPSGFLFRGVGFNLKADTGKVAFSRFQDSKGVSLGFMADKGILHDLDEASHAVPCVASAAGTKNDTLSVGLWQKCQRYEIPPAQYAPQPLGSGVMNEAMDCKSSPVLQVALVLAKDALPGAVTLTVTKAGAVPSEVTKDIPIQAVVKVGTLTLK</sequence>
<evidence type="ECO:0000256" key="1">
    <source>
        <dbReference type="SAM" id="SignalP"/>
    </source>
</evidence>
<name>A0AA48K7T3_9BACT</name>
<organism evidence="2 3">
    <name type="scientific">Mesoterricola silvestris</name>
    <dbReference type="NCBI Taxonomy" id="2927979"/>
    <lineage>
        <taxon>Bacteria</taxon>
        <taxon>Pseudomonadati</taxon>
        <taxon>Acidobacteriota</taxon>
        <taxon>Holophagae</taxon>
        <taxon>Holophagales</taxon>
        <taxon>Holophagaceae</taxon>
        <taxon>Mesoterricola</taxon>
    </lineage>
</organism>
<feature type="chain" id="PRO_5041467441" description="Lipoprotein" evidence="1">
    <location>
        <begin position="29"/>
        <end position="220"/>
    </location>
</feature>
<dbReference type="AlphaFoldDB" id="A0AA48K7T3"/>
<evidence type="ECO:0008006" key="4">
    <source>
        <dbReference type="Google" id="ProtNLM"/>
    </source>
</evidence>
<dbReference type="EMBL" id="AP027080">
    <property type="protein sequence ID" value="BDU71435.1"/>
    <property type="molecule type" value="Genomic_DNA"/>
</dbReference>
<dbReference type="RefSeq" id="WP_316414325.1">
    <property type="nucleotide sequence ID" value="NZ_AP027080.1"/>
</dbReference>
<keyword evidence="3" id="KW-1185">Reference proteome</keyword>
<reference evidence="3" key="1">
    <citation type="journal article" date="2023" name="Int. J. Syst. Evol. Microbiol.">
        <title>Mesoterricola silvestris gen. nov., sp. nov., Mesoterricola sediminis sp. nov., Geothrix oryzae sp. nov., Geothrix edaphica sp. nov., Geothrix rubra sp. nov., and Geothrix limicola sp. nov., six novel members of Acidobacteriota isolated from soils.</title>
        <authorList>
            <person name="Itoh H."/>
            <person name="Sugisawa Y."/>
            <person name="Mise K."/>
            <person name="Xu Z."/>
            <person name="Kuniyasu M."/>
            <person name="Ushijima N."/>
            <person name="Kawano K."/>
            <person name="Kobayashi E."/>
            <person name="Shiratori Y."/>
            <person name="Masuda Y."/>
            <person name="Senoo K."/>
        </authorList>
    </citation>
    <scope>NUCLEOTIDE SEQUENCE [LARGE SCALE GENOMIC DNA]</scope>
    <source>
        <strain evidence="3">W79</strain>
    </source>
</reference>
<keyword evidence="1" id="KW-0732">Signal</keyword>
<evidence type="ECO:0000313" key="3">
    <source>
        <dbReference type="Proteomes" id="UP001238179"/>
    </source>
</evidence>